<keyword evidence="3" id="KW-1185">Reference proteome</keyword>
<name>A0ABW8AGW1_9ACTN</name>
<feature type="compositionally biased region" description="Basic and acidic residues" evidence="1">
    <location>
        <begin position="253"/>
        <end position="262"/>
    </location>
</feature>
<organism evidence="2 3">
    <name type="scientific">Nonomuraea indica</name>
    <dbReference type="NCBI Taxonomy" id="1581193"/>
    <lineage>
        <taxon>Bacteria</taxon>
        <taxon>Bacillati</taxon>
        <taxon>Actinomycetota</taxon>
        <taxon>Actinomycetes</taxon>
        <taxon>Streptosporangiales</taxon>
        <taxon>Streptosporangiaceae</taxon>
        <taxon>Nonomuraea</taxon>
    </lineage>
</organism>
<reference evidence="2 3" key="1">
    <citation type="submission" date="2024-10" db="EMBL/GenBank/DDBJ databases">
        <title>The Natural Products Discovery Center: Release of the First 8490 Sequenced Strains for Exploring Actinobacteria Biosynthetic Diversity.</title>
        <authorList>
            <person name="Kalkreuter E."/>
            <person name="Kautsar S.A."/>
            <person name="Yang D."/>
            <person name="Bader C.D."/>
            <person name="Teijaro C.N."/>
            <person name="Fluegel L."/>
            <person name="Davis C.M."/>
            <person name="Simpson J.R."/>
            <person name="Lauterbach L."/>
            <person name="Steele A.D."/>
            <person name="Gui C."/>
            <person name="Meng S."/>
            <person name="Li G."/>
            <person name="Viehrig K."/>
            <person name="Ye F."/>
            <person name="Su P."/>
            <person name="Kiefer A.F."/>
            <person name="Nichols A."/>
            <person name="Cepeda A.J."/>
            <person name="Yan W."/>
            <person name="Fan B."/>
            <person name="Jiang Y."/>
            <person name="Adhikari A."/>
            <person name="Zheng C.-J."/>
            <person name="Schuster L."/>
            <person name="Cowan T.M."/>
            <person name="Smanski M.J."/>
            <person name="Chevrette M.G."/>
            <person name="De Carvalho L.P.S."/>
            <person name="Shen B."/>
        </authorList>
    </citation>
    <scope>NUCLEOTIDE SEQUENCE [LARGE SCALE GENOMIC DNA]</scope>
    <source>
        <strain evidence="2 3">NPDC049503</strain>
    </source>
</reference>
<proteinExistence type="predicted"/>
<dbReference type="EMBL" id="JBITMB010000012">
    <property type="protein sequence ID" value="MFI7445297.1"/>
    <property type="molecule type" value="Genomic_DNA"/>
</dbReference>
<evidence type="ECO:0000313" key="2">
    <source>
        <dbReference type="EMBL" id="MFI7445297.1"/>
    </source>
</evidence>
<gene>
    <name evidence="2" type="ORF">ACIBP5_35465</name>
</gene>
<protein>
    <recommendedName>
        <fullName evidence="4">GNAT family N-acetyltransferase</fullName>
    </recommendedName>
</protein>
<accession>A0ABW8AGW1</accession>
<comment type="caution">
    <text evidence="2">The sequence shown here is derived from an EMBL/GenBank/DDBJ whole genome shotgun (WGS) entry which is preliminary data.</text>
</comment>
<evidence type="ECO:0000256" key="1">
    <source>
        <dbReference type="SAM" id="MobiDB-lite"/>
    </source>
</evidence>
<evidence type="ECO:0000313" key="3">
    <source>
        <dbReference type="Proteomes" id="UP001612928"/>
    </source>
</evidence>
<feature type="region of interest" description="Disordered" evidence="1">
    <location>
        <begin position="238"/>
        <end position="262"/>
    </location>
</feature>
<sequence>MTKGYSAVDVVAEPDAMVVLFRWRRDPNTYAVKVGYPAAPKSPWTGLPVNSIDDWAADVECLLMEELDTGLVRRSRRMVRDGYVLLDTHDAPDPWPAGYSISPVPIGDDVELALRTPPPARVSHQPGSWLAEAGMDVTIPHQLIVEARLACWLQAYVDNARGEPFVGHAAASWQDQRHTIARLDVVHIQPGIPSTVREALARVAVHELAEAGALHVVTPIDHPDLRTLGFTPAYDGGLELHTRRTAPPSDPTPKAHRDNPGI</sequence>
<evidence type="ECO:0008006" key="4">
    <source>
        <dbReference type="Google" id="ProtNLM"/>
    </source>
</evidence>
<dbReference type="Proteomes" id="UP001612928">
    <property type="component" value="Unassembled WGS sequence"/>
</dbReference>
<dbReference type="RefSeq" id="WP_397025721.1">
    <property type="nucleotide sequence ID" value="NZ_JBITMB010000012.1"/>
</dbReference>